<evidence type="ECO:0000313" key="2">
    <source>
        <dbReference type="Proteomes" id="UP000006643"/>
    </source>
</evidence>
<proteinExistence type="predicted"/>
<dbReference type="OMA" id="MNTAVCH"/>
<dbReference type="GeneID" id="9463303"/>
<organism evidence="1 2">
    <name type="scientific">Phytophthora infestans (strain T30-4)</name>
    <name type="common">Potato late blight agent</name>
    <dbReference type="NCBI Taxonomy" id="403677"/>
    <lineage>
        <taxon>Eukaryota</taxon>
        <taxon>Sar</taxon>
        <taxon>Stramenopiles</taxon>
        <taxon>Oomycota</taxon>
        <taxon>Peronosporomycetes</taxon>
        <taxon>Peronosporales</taxon>
        <taxon>Peronosporaceae</taxon>
        <taxon>Phytophthora</taxon>
    </lineage>
</organism>
<protein>
    <submittedName>
        <fullName evidence="1">Polysaccharide lyase, putative</fullName>
    </submittedName>
</protein>
<sequence>MTLSSAERAPPPITLVTLLAEPPLMLSASSHTSSHHTFWIVQPFCSQCTPSIWSLPMITFLSVAPGSTMNTAVCHPLSFWPPHLTFERAYVFMPPSNVWPFLTVYGSFR</sequence>
<accession>D0P3X3</accession>
<keyword evidence="1" id="KW-0456">Lyase</keyword>
<dbReference type="OrthoDB" id="144500at2759"/>
<dbReference type="AlphaFoldDB" id="D0P3X3"/>
<dbReference type="InParanoid" id="D0P3X3"/>
<name>D0P3X3_PHYIT</name>
<dbReference type="HOGENOM" id="CLU_2459686_0_0_1"/>
<dbReference type="VEuPathDB" id="FungiDB:PITG_21713"/>
<dbReference type="GO" id="GO:0016829">
    <property type="term" value="F:lyase activity"/>
    <property type="evidence" value="ECO:0007669"/>
    <property type="project" value="UniProtKB-KW"/>
</dbReference>
<reference evidence="2" key="1">
    <citation type="journal article" date="2009" name="Nature">
        <title>Genome sequence and analysis of the Irish potato famine pathogen Phytophthora infestans.</title>
        <authorList>
            <consortium name="The Broad Institute Genome Sequencing Platform"/>
            <person name="Haas B.J."/>
            <person name="Kamoun S."/>
            <person name="Zody M.C."/>
            <person name="Jiang R.H."/>
            <person name="Handsaker R.E."/>
            <person name="Cano L.M."/>
            <person name="Grabherr M."/>
            <person name="Kodira C.D."/>
            <person name="Raffaele S."/>
            <person name="Torto-Alalibo T."/>
            <person name="Bozkurt T.O."/>
            <person name="Ah-Fong A.M."/>
            <person name="Alvarado L."/>
            <person name="Anderson V.L."/>
            <person name="Armstrong M.R."/>
            <person name="Avrova A."/>
            <person name="Baxter L."/>
            <person name="Beynon J."/>
            <person name="Boevink P.C."/>
            <person name="Bollmann S.R."/>
            <person name="Bos J.I."/>
            <person name="Bulone V."/>
            <person name="Cai G."/>
            <person name="Cakir C."/>
            <person name="Carrington J.C."/>
            <person name="Chawner M."/>
            <person name="Conti L."/>
            <person name="Costanzo S."/>
            <person name="Ewan R."/>
            <person name="Fahlgren N."/>
            <person name="Fischbach M.A."/>
            <person name="Fugelstad J."/>
            <person name="Gilroy E.M."/>
            <person name="Gnerre S."/>
            <person name="Green P.J."/>
            <person name="Grenville-Briggs L.J."/>
            <person name="Griffith J."/>
            <person name="Grunwald N.J."/>
            <person name="Horn K."/>
            <person name="Horner N.R."/>
            <person name="Hu C.H."/>
            <person name="Huitema E."/>
            <person name="Jeong D.H."/>
            <person name="Jones A.M."/>
            <person name="Jones J.D."/>
            <person name="Jones R.W."/>
            <person name="Karlsson E.K."/>
            <person name="Kunjeti S.G."/>
            <person name="Lamour K."/>
            <person name="Liu Z."/>
            <person name="Ma L."/>
            <person name="Maclean D."/>
            <person name="Chibucos M.C."/>
            <person name="McDonald H."/>
            <person name="McWalters J."/>
            <person name="Meijer H.J."/>
            <person name="Morgan W."/>
            <person name="Morris P.F."/>
            <person name="Munro C.A."/>
            <person name="O'Neill K."/>
            <person name="Ospina-Giraldo M."/>
            <person name="Pinzon A."/>
            <person name="Pritchard L."/>
            <person name="Ramsahoye B."/>
            <person name="Ren Q."/>
            <person name="Restrepo S."/>
            <person name="Roy S."/>
            <person name="Sadanandom A."/>
            <person name="Savidor A."/>
            <person name="Schornack S."/>
            <person name="Schwartz D.C."/>
            <person name="Schumann U.D."/>
            <person name="Schwessinger B."/>
            <person name="Seyer L."/>
            <person name="Sharpe T."/>
            <person name="Silvar C."/>
            <person name="Song J."/>
            <person name="Studholme D.J."/>
            <person name="Sykes S."/>
            <person name="Thines M."/>
            <person name="van de Vondervoort P.J."/>
            <person name="Phuntumart V."/>
            <person name="Wawra S."/>
            <person name="Weide R."/>
            <person name="Win J."/>
            <person name="Young C."/>
            <person name="Zhou S."/>
            <person name="Fry W."/>
            <person name="Meyers B.C."/>
            <person name="van West P."/>
            <person name="Ristaino J."/>
            <person name="Govers F."/>
            <person name="Birch P.R."/>
            <person name="Whisson S.C."/>
            <person name="Judelson H.S."/>
            <person name="Nusbaum C."/>
        </authorList>
    </citation>
    <scope>NUCLEOTIDE SEQUENCE [LARGE SCALE GENOMIC DNA]</scope>
    <source>
        <strain evidence="2">T30-4</strain>
    </source>
</reference>
<dbReference type="Proteomes" id="UP000006643">
    <property type="component" value="Unassembled WGS sequence"/>
</dbReference>
<evidence type="ECO:0000313" key="1">
    <source>
        <dbReference type="EMBL" id="EEY62107.1"/>
    </source>
</evidence>
<keyword evidence="2" id="KW-1185">Reference proteome</keyword>
<dbReference type="RefSeq" id="XP_002895000.1">
    <property type="nucleotide sequence ID" value="XM_002894954.1"/>
</dbReference>
<gene>
    <name evidence="1" type="ORF">PITG_21713</name>
</gene>
<dbReference type="EMBL" id="DS028439">
    <property type="protein sequence ID" value="EEY62107.1"/>
    <property type="molecule type" value="Genomic_DNA"/>
</dbReference>
<dbReference type="KEGG" id="pif:PITG_21713"/>
<dbReference type="eggNOG" id="ENOG502SSDM">
    <property type="taxonomic scope" value="Eukaryota"/>
</dbReference>